<dbReference type="GO" id="GO:0016887">
    <property type="term" value="F:ATP hydrolysis activity"/>
    <property type="evidence" value="ECO:0007669"/>
    <property type="project" value="InterPro"/>
</dbReference>
<keyword evidence="6 12" id="KW-0067">ATP-binding</keyword>
<feature type="domain" description="ABC transporter" evidence="10">
    <location>
        <begin position="333"/>
        <end position="566"/>
    </location>
</feature>
<dbReference type="SMART" id="SM00382">
    <property type="entry name" value="AAA"/>
    <property type="match status" value="1"/>
</dbReference>
<evidence type="ECO:0000256" key="8">
    <source>
        <dbReference type="ARBA" id="ARBA00023136"/>
    </source>
</evidence>
<evidence type="ECO:0000259" key="10">
    <source>
        <dbReference type="PROSITE" id="PS50893"/>
    </source>
</evidence>
<dbReference type="Gene3D" id="1.20.1560.10">
    <property type="entry name" value="ABC transporter type 1, transmembrane domain"/>
    <property type="match status" value="1"/>
</dbReference>
<dbReference type="EMBL" id="NPCC01000034">
    <property type="protein sequence ID" value="PAE87418.1"/>
    <property type="molecule type" value="Genomic_DNA"/>
</dbReference>
<comment type="caution">
    <text evidence="12">The sequence shown here is derived from an EMBL/GenBank/DDBJ whole genome shotgun (WGS) entry which is preliminary data.</text>
</comment>
<dbReference type="CDD" id="cd18548">
    <property type="entry name" value="ABC_6TM_Tm287_like"/>
    <property type="match status" value="1"/>
</dbReference>
<dbReference type="InterPro" id="IPR003439">
    <property type="entry name" value="ABC_transporter-like_ATP-bd"/>
</dbReference>
<evidence type="ECO:0000313" key="13">
    <source>
        <dbReference type="Proteomes" id="UP000216207"/>
    </source>
</evidence>
<dbReference type="GO" id="GO:0005524">
    <property type="term" value="F:ATP binding"/>
    <property type="evidence" value="ECO:0007669"/>
    <property type="project" value="UniProtKB-KW"/>
</dbReference>
<sequence length="572" mass="63389">MKTVFSYLLPYKAAAVIAFAFMLLELAVELIQPLLLARIIDDGIIENDLKTVFVWGGVLVGLSLLAFIAGVLNSFYAGHAGQSTGFDIRNAMFKTIQRSSLEKLQPFETSSLMTRLSNDVTQIQNTVFMSLRIMARAPLLIIGGCVMAFAVNARLALFLFITIPPIILFLMWILKKGVHIFSEVQAKVDSVNHVVRENLTGIRVIRVFVRKAEEAQRFFRESNKLMDRTVKAFRLMELTLPVLLFLMNGSILLVLWFGSIDIGNGATQVGDVVAIVNYATRITSALTVFSMIIIVFSRARASATRIEEVLLEPDNELKESEEKPEPPAMKGELRFEHVSFSYAEGAPFVLKNIDFAVKANETVAVLGETGSGKSTLFQLIPKLYEPTKGTVRIDGTPVTAWQVQKLRRQIGYVPQAVRLFSGTIRENIAWGFPEASAEEIEAVAKVAQIHEAIVRLPDGYDTIVGQQGVNLSGGQKQRISIARALLGKPKMLLLDDSTSALDAKTEARFLAALEQQPCTTMMVTQKLSTAIQADRILLLEYGELVGFGSHEELLRSSPFYKKIYKSQYGKEA</sequence>
<dbReference type="Pfam" id="PF00005">
    <property type="entry name" value="ABC_tran"/>
    <property type="match status" value="1"/>
</dbReference>
<dbReference type="SUPFAM" id="SSF90123">
    <property type="entry name" value="ABC transporter transmembrane region"/>
    <property type="match status" value="1"/>
</dbReference>
<evidence type="ECO:0000256" key="4">
    <source>
        <dbReference type="ARBA" id="ARBA00022692"/>
    </source>
</evidence>
<dbReference type="InterPro" id="IPR003593">
    <property type="entry name" value="AAA+_ATPase"/>
</dbReference>
<dbReference type="AlphaFoldDB" id="A0A268NVG9"/>
<proteinExistence type="predicted"/>
<dbReference type="SUPFAM" id="SSF52540">
    <property type="entry name" value="P-loop containing nucleoside triphosphate hydrolases"/>
    <property type="match status" value="1"/>
</dbReference>
<evidence type="ECO:0000256" key="7">
    <source>
        <dbReference type="ARBA" id="ARBA00022989"/>
    </source>
</evidence>
<feature type="transmembrane region" description="Helical" evidence="9">
    <location>
        <begin position="52"/>
        <end position="72"/>
    </location>
</feature>
<keyword evidence="3" id="KW-1003">Cell membrane</keyword>
<keyword evidence="5" id="KW-0547">Nucleotide-binding</keyword>
<feature type="transmembrane region" description="Helical" evidence="9">
    <location>
        <begin position="238"/>
        <end position="258"/>
    </location>
</feature>
<feature type="domain" description="ABC transmembrane type-1" evidence="11">
    <location>
        <begin position="16"/>
        <end position="298"/>
    </location>
</feature>
<dbReference type="PROSITE" id="PS00211">
    <property type="entry name" value="ABC_TRANSPORTER_1"/>
    <property type="match status" value="1"/>
</dbReference>
<dbReference type="GO" id="GO:0005886">
    <property type="term" value="C:plasma membrane"/>
    <property type="evidence" value="ECO:0007669"/>
    <property type="project" value="UniProtKB-SubCell"/>
</dbReference>
<accession>A0A268NVG9</accession>
<keyword evidence="8 9" id="KW-0472">Membrane</keyword>
<organism evidence="12 13">
    <name type="scientific">Shouchella clausii</name>
    <name type="common">Alkalihalobacillus clausii</name>
    <dbReference type="NCBI Taxonomy" id="79880"/>
    <lineage>
        <taxon>Bacteria</taxon>
        <taxon>Bacillati</taxon>
        <taxon>Bacillota</taxon>
        <taxon>Bacilli</taxon>
        <taxon>Bacillales</taxon>
        <taxon>Bacillaceae</taxon>
        <taxon>Shouchella</taxon>
    </lineage>
</organism>
<keyword evidence="4 9" id="KW-0812">Transmembrane</keyword>
<feature type="transmembrane region" description="Helical" evidence="9">
    <location>
        <begin position="278"/>
        <end position="296"/>
    </location>
</feature>
<evidence type="ECO:0000256" key="5">
    <source>
        <dbReference type="ARBA" id="ARBA00022741"/>
    </source>
</evidence>
<dbReference type="Gene3D" id="3.40.50.300">
    <property type="entry name" value="P-loop containing nucleotide triphosphate hydrolases"/>
    <property type="match status" value="1"/>
</dbReference>
<dbReference type="InterPro" id="IPR036640">
    <property type="entry name" value="ABC1_TM_sf"/>
</dbReference>
<dbReference type="Proteomes" id="UP000216207">
    <property type="component" value="Unassembled WGS sequence"/>
</dbReference>
<name>A0A268NVG9_SHOCL</name>
<dbReference type="InterPro" id="IPR011527">
    <property type="entry name" value="ABC1_TM_dom"/>
</dbReference>
<evidence type="ECO:0000259" key="11">
    <source>
        <dbReference type="PROSITE" id="PS50929"/>
    </source>
</evidence>
<dbReference type="PROSITE" id="PS50929">
    <property type="entry name" value="ABC_TM1F"/>
    <property type="match status" value="1"/>
</dbReference>
<comment type="subcellular location">
    <subcellularLocation>
        <location evidence="1">Cell membrane</location>
        <topology evidence="1">Multi-pass membrane protein</topology>
    </subcellularLocation>
</comment>
<dbReference type="InterPro" id="IPR027417">
    <property type="entry name" value="P-loop_NTPase"/>
</dbReference>
<dbReference type="PROSITE" id="PS50893">
    <property type="entry name" value="ABC_TRANSPORTER_2"/>
    <property type="match status" value="1"/>
</dbReference>
<reference evidence="12 13" key="1">
    <citation type="submission" date="2017-07" db="EMBL/GenBank/DDBJ databases">
        <title>Isolation and whole genome analysis of endospore-forming bacteria from heroin.</title>
        <authorList>
            <person name="Kalinowski J."/>
            <person name="Ahrens B."/>
            <person name="Al-Dilaimi A."/>
            <person name="Winkler A."/>
            <person name="Wibberg D."/>
            <person name="Schleenbecker U."/>
            <person name="Ruckert C."/>
            <person name="Wolfel R."/>
            <person name="Grass G."/>
        </authorList>
    </citation>
    <scope>NUCLEOTIDE SEQUENCE [LARGE SCALE GENOMIC DNA]</scope>
    <source>
        <strain evidence="12 13">7539</strain>
    </source>
</reference>
<dbReference type="InterPro" id="IPR017871">
    <property type="entry name" value="ABC_transporter-like_CS"/>
</dbReference>
<feature type="transmembrane region" description="Helical" evidence="9">
    <location>
        <begin position="133"/>
        <end position="151"/>
    </location>
</feature>
<evidence type="ECO:0000256" key="2">
    <source>
        <dbReference type="ARBA" id="ARBA00022448"/>
    </source>
</evidence>
<dbReference type="Pfam" id="PF00664">
    <property type="entry name" value="ABC_membrane"/>
    <property type="match status" value="1"/>
</dbReference>
<dbReference type="RefSeq" id="WP_095327178.1">
    <property type="nucleotide sequence ID" value="NZ_NPCC01000034.1"/>
</dbReference>
<dbReference type="PANTHER" id="PTHR43394:SF1">
    <property type="entry name" value="ATP-BINDING CASSETTE SUB-FAMILY B MEMBER 10, MITOCHONDRIAL"/>
    <property type="match status" value="1"/>
</dbReference>
<evidence type="ECO:0000256" key="9">
    <source>
        <dbReference type="SAM" id="Phobius"/>
    </source>
</evidence>
<evidence type="ECO:0000256" key="1">
    <source>
        <dbReference type="ARBA" id="ARBA00004651"/>
    </source>
</evidence>
<dbReference type="InterPro" id="IPR039421">
    <property type="entry name" value="Type_1_exporter"/>
</dbReference>
<keyword evidence="2" id="KW-0813">Transport</keyword>
<dbReference type="FunFam" id="3.40.50.300:FF:000221">
    <property type="entry name" value="Multidrug ABC transporter ATP-binding protein"/>
    <property type="match status" value="1"/>
</dbReference>
<dbReference type="PANTHER" id="PTHR43394">
    <property type="entry name" value="ATP-DEPENDENT PERMEASE MDL1, MITOCHONDRIAL"/>
    <property type="match status" value="1"/>
</dbReference>
<keyword evidence="7 9" id="KW-1133">Transmembrane helix</keyword>
<evidence type="ECO:0000256" key="3">
    <source>
        <dbReference type="ARBA" id="ARBA00022475"/>
    </source>
</evidence>
<dbReference type="GO" id="GO:0015421">
    <property type="term" value="F:ABC-type oligopeptide transporter activity"/>
    <property type="evidence" value="ECO:0007669"/>
    <property type="project" value="TreeGrafter"/>
</dbReference>
<feature type="transmembrane region" description="Helical" evidence="9">
    <location>
        <begin position="157"/>
        <end position="174"/>
    </location>
</feature>
<protein>
    <submittedName>
        <fullName evidence="12">ABC transporter ATP-binding protein</fullName>
    </submittedName>
</protein>
<evidence type="ECO:0000256" key="6">
    <source>
        <dbReference type="ARBA" id="ARBA00022840"/>
    </source>
</evidence>
<gene>
    <name evidence="12" type="ORF">CHH72_18345</name>
</gene>
<evidence type="ECO:0000313" key="12">
    <source>
        <dbReference type="EMBL" id="PAE87418.1"/>
    </source>
</evidence>